<dbReference type="PANTHER" id="PTHR46106:SF4">
    <property type="entry name" value="IA-2 PROTEIN TYROSINE PHOSPHATASE, ISOFORM C"/>
    <property type="match status" value="1"/>
</dbReference>
<feature type="transmembrane region" description="Helical" evidence="13">
    <location>
        <begin position="597"/>
        <end position="621"/>
    </location>
</feature>
<evidence type="ECO:0000256" key="11">
    <source>
        <dbReference type="ARBA" id="ARBA00034103"/>
    </source>
</evidence>
<reference evidence="17 18" key="2">
    <citation type="journal article" date="2010" name="Nucleic Acids Res.">
        <title>BeetleBase in 2010: revisions to provide comprehensive genomic information for Tribolium castaneum.</title>
        <authorList>
            <person name="Kim H.S."/>
            <person name="Murphy T."/>
            <person name="Xia J."/>
            <person name="Caragea D."/>
            <person name="Park Y."/>
            <person name="Beeman R.W."/>
            <person name="Lorenzen M.D."/>
            <person name="Butcher S."/>
            <person name="Manak J.R."/>
            <person name="Brown S.J."/>
        </authorList>
    </citation>
    <scope>GENOME REANNOTATION</scope>
    <source>
        <strain evidence="17 18">Georgia GA2</strain>
    </source>
</reference>
<dbReference type="GO" id="GO:0051046">
    <property type="term" value="P:regulation of secretion"/>
    <property type="evidence" value="ECO:0000318"/>
    <property type="project" value="GO_Central"/>
</dbReference>
<dbReference type="HOGENOM" id="CLU_007905_1_0_1"/>
<dbReference type="OrthoDB" id="9880441at2759"/>
<dbReference type="GO" id="GO:0045202">
    <property type="term" value="C:synapse"/>
    <property type="evidence" value="ECO:0000318"/>
    <property type="project" value="GO_Central"/>
</dbReference>
<dbReference type="GO" id="GO:0048666">
    <property type="term" value="P:neuron development"/>
    <property type="evidence" value="ECO:0007669"/>
    <property type="project" value="UniProtKB-ARBA"/>
</dbReference>
<comment type="subcellular location">
    <subcellularLocation>
        <location evidence="1">Cytoplasmic vesicle</location>
        <location evidence="1">Secretory vesicle membrane</location>
        <topology evidence="1">Single-pass type I membrane protein</topology>
    </subcellularLocation>
    <subcellularLocation>
        <location evidence="11">Synapse</location>
    </subcellularLocation>
</comment>
<evidence type="ECO:0000256" key="3">
    <source>
        <dbReference type="ARBA" id="ARBA00022692"/>
    </source>
</evidence>
<name>D6WZ66_TRICA</name>
<dbReference type="eggNOG" id="KOG0793">
    <property type="taxonomic scope" value="Eukaryota"/>
</dbReference>
<evidence type="ECO:0000256" key="12">
    <source>
        <dbReference type="SAM" id="MobiDB-lite"/>
    </source>
</evidence>
<sequence>MLWPGVPLRLALLLLIATVGPPGVRSEGNVGCLFSERLCLEDEWCFDDYAFGRCLPPASDVDEDDLYRYSLEREVLHQISRELRRLFALGYRWSHGYTQCRLQAMLYATKHDVSFENNACSHLVDQDLEGALKALEEQDPLDPREMAIVKYTPSIENPHADFADEVYYPPVDETPQQALREKILAPNAIDLYDIEDPYAQVIKRTWIPQMHRRSLPTSDYFTENYNTPSDFRAGRESRDDLEFLPPENDEMTVNDVRQMYPLIRYLNRMKLSPEEIQDTLTPEEYDKLIQLLAQIEATDPNEEELETKQADPFERFTLEYNTPDNFRAGWESRDTLSYNDEIPESRIYFDENDEPSEEYGSGYNIIPGGAFRELKNQFEDNNFNTKEIFRELQHKHRPQNAPGVYTEGGVVYAPRSDDEEQNLEEILTKYNLGFKRPERLDVKKPGPPFDAQIPDGKRAVPNRHQSFHSAFTPPKKEAEGNDVVPQEPYVVDTDYVYVEFENDVYKWAEGKQLIGNISDLLGLERSAFSHGRVDHNEVTFKVEPNNKGWNSTQVAEQIGKIKDTLREVTGIVITAAGIGDKTKMRTVVSAPMYDNEFYIVIFMVCGVLGAMIIAASLLILIRRHLKSKEKLQGLSRPDTEASKDYQDLCRARMAAKGQPVGDTVHGRITSLSRESEQSPSSRSSTSSWSEEPALHNMDISTGHMVLSYMEDHLKNKDRLEQEWVALCAYVAEPCDTSIATKKENLEKNRYPDIIPYDHSRVVLNELSNASGSDYINASSITDHDPRNPAYIATQGPLPLTAPDFWQLIWEQGAVVIVMLTRLTEGGAAMCHRYWPEEGSELYHIYEVHLVSEHIWCDDYLVRSFYLKNVKTGETRTVTQFHFLSWPESGVPASTKALLEFRRKVNKSYRGRSCPIVVHCSDGAGRTGTYCLIDMVLSRMAKGAKEIDIAATLEHLRDQRPRMVATKQQFEFVLTAVAEEVHAILKALPPQPSPAQADKDKQ</sequence>
<dbReference type="Pfam" id="PF11548">
    <property type="entry name" value="Receptor_IA-2"/>
    <property type="match status" value="1"/>
</dbReference>
<evidence type="ECO:0000313" key="18">
    <source>
        <dbReference type="Proteomes" id="UP000007266"/>
    </source>
</evidence>
<dbReference type="PROSITE" id="PS00383">
    <property type="entry name" value="TYR_PHOSPHATASE_1"/>
    <property type="match status" value="1"/>
</dbReference>
<feature type="domain" description="Tyrosine specific protein phosphatases" evidence="16">
    <location>
        <begin position="898"/>
        <end position="970"/>
    </location>
</feature>
<dbReference type="InterPro" id="IPR033522">
    <property type="entry name" value="IA-2/IA-2_beta"/>
</dbReference>
<dbReference type="SUPFAM" id="SSF52799">
    <property type="entry name" value="(Phosphotyrosine protein) phosphatases II"/>
    <property type="match status" value="1"/>
</dbReference>
<evidence type="ECO:0000256" key="14">
    <source>
        <dbReference type="SAM" id="SignalP"/>
    </source>
</evidence>
<dbReference type="PRINTS" id="PR00700">
    <property type="entry name" value="PRTYPHPHTASE"/>
</dbReference>
<keyword evidence="8 17" id="KW-0675">Receptor</keyword>
<dbReference type="InParanoid" id="D6WZ66"/>
<evidence type="ECO:0000256" key="2">
    <source>
        <dbReference type="ARBA" id="ARBA00022553"/>
    </source>
</evidence>
<dbReference type="PROSITE" id="PS50056">
    <property type="entry name" value="TYR_PHOSPHATASE_2"/>
    <property type="match status" value="1"/>
</dbReference>
<dbReference type="EMBL" id="KQ971372">
    <property type="protein sequence ID" value="EFA10385.2"/>
    <property type="molecule type" value="Genomic_DNA"/>
</dbReference>
<evidence type="ECO:0000256" key="9">
    <source>
        <dbReference type="ARBA" id="ARBA00023180"/>
    </source>
</evidence>
<keyword evidence="18" id="KW-1185">Reference proteome</keyword>
<feature type="domain" description="Tyrosine-protein phosphatase" evidence="15">
    <location>
        <begin position="719"/>
        <end position="979"/>
    </location>
</feature>
<dbReference type="InterPro" id="IPR000242">
    <property type="entry name" value="PTP_cat"/>
</dbReference>
<dbReference type="STRING" id="7070.D6WZ66"/>
<dbReference type="KEGG" id="tca:663427"/>
<evidence type="ECO:0000259" key="16">
    <source>
        <dbReference type="PROSITE" id="PS50056"/>
    </source>
</evidence>
<dbReference type="InterPro" id="IPR003595">
    <property type="entry name" value="Tyr_Pase_cat"/>
</dbReference>
<dbReference type="PANTHER" id="PTHR46106">
    <property type="entry name" value="IA-2 PROTEIN TYROSINE PHOSPHATASE, ISOFORM C"/>
    <property type="match status" value="1"/>
</dbReference>
<reference evidence="17 18" key="1">
    <citation type="journal article" date="2008" name="Nature">
        <title>The genome of the model beetle and pest Tribolium castaneum.</title>
        <authorList>
            <consortium name="Tribolium Genome Sequencing Consortium"/>
            <person name="Richards S."/>
            <person name="Gibbs R.A."/>
            <person name="Weinstock G.M."/>
            <person name="Brown S.J."/>
            <person name="Denell R."/>
            <person name="Beeman R.W."/>
            <person name="Gibbs R."/>
            <person name="Beeman R.W."/>
            <person name="Brown S.J."/>
            <person name="Bucher G."/>
            <person name="Friedrich M."/>
            <person name="Grimmelikhuijzen C.J."/>
            <person name="Klingler M."/>
            <person name="Lorenzen M."/>
            <person name="Richards S."/>
            <person name="Roth S."/>
            <person name="Schroder R."/>
            <person name="Tautz D."/>
            <person name="Zdobnov E.M."/>
            <person name="Muzny D."/>
            <person name="Gibbs R.A."/>
            <person name="Weinstock G.M."/>
            <person name="Attaway T."/>
            <person name="Bell S."/>
            <person name="Buhay C.J."/>
            <person name="Chandrabose M.N."/>
            <person name="Chavez D."/>
            <person name="Clerk-Blankenburg K.P."/>
            <person name="Cree A."/>
            <person name="Dao M."/>
            <person name="Davis C."/>
            <person name="Chacko J."/>
            <person name="Dinh H."/>
            <person name="Dugan-Rocha S."/>
            <person name="Fowler G."/>
            <person name="Garner T.T."/>
            <person name="Garnes J."/>
            <person name="Gnirke A."/>
            <person name="Hawes A."/>
            <person name="Hernandez J."/>
            <person name="Hines S."/>
            <person name="Holder M."/>
            <person name="Hume J."/>
            <person name="Jhangiani S.N."/>
            <person name="Joshi V."/>
            <person name="Khan Z.M."/>
            <person name="Jackson L."/>
            <person name="Kovar C."/>
            <person name="Kowis A."/>
            <person name="Lee S."/>
            <person name="Lewis L.R."/>
            <person name="Margolis J."/>
            <person name="Morgan M."/>
            <person name="Nazareth L.V."/>
            <person name="Nguyen N."/>
            <person name="Okwuonu G."/>
            <person name="Parker D."/>
            <person name="Richards S."/>
            <person name="Ruiz S.J."/>
            <person name="Santibanez J."/>
            <person name="Savard J."/>
            <person name="Scherer S.E."/>
            <person name="Schneider B."/>
            <person name="Sodergren E."/>
            <person name="Tautz D."/>
            <person name="Vattahil S."/>
            <person name="Villasana D."/>
            <person name="White C.S."/>
            <person name="Wright R."/>
            <person name="Park Y."/>
            <person name="Beeman R.W."/>
            <person name="Lord J."/>
            <person name="Oppert B."/>
            <person name="Lorenzen M."/>
            <person name="Brown S."/>
            <person name="Wang L."/>
            <person name="Savard J."/>
            <person name="Tautz D."/>
            <person name="Richards S."/>
            <person name="Weinstock G."/>
            <person name="Gibbs R.A."/>
            <person name="Liu Y."/>
            <person name="Worley K."/>
            <person name="Weinstock G."/>
            <person name="Elsik C.G."/>
            <person name="Reese J.T."/>
            <person name="Elhaik E."/>
            <person name="Landan G."/>
            <person name="Graur D."/>
            <person name="Arensburger P."/>
            <person name="Atkinson P."/>
            <person name="Beeman R.W."/>
            <person name="Beidler J."/>
            <person name="Brown S.J."/>
            <person name="Demuth J.P."/>
            <person name="Drury D.W."/>
            <person name="Du Y.Z."/>
            <person name="Fujiwara H."/>
            <person name="Lorenzen M."/>
            <person name="Maselli V."/>
            <person name="Osanai M."/>
            <person name="Park Y."/>
            <person name="Robertson H.M."/>
            <person name="Tu Z."/>
            <person name="Wang J.J."/>
            <person name="Wang S."/>
            <person name="Richards S."/>
            <person name="Song H."/>
            <person name="Zhang L."/>
            <person name="Sodergren E."/>
            <person name="Werner D."/>
            <person name="Stanke M."/>
            <person name="Morgenstern B."/>
            <person name="Solovyev V."/>
            <person name="Kosarev P."/>
            <person name="Brown G."/>
            <person name="Chen H.C."/>
            <person name="Ermolaeva O."/>
            <person name="Hlavina W."/>
            <person name="Kapustin Y."/>
            <person name="Kiryutin B."/>
            <person name="Kitts P."/>
            <person name="Maglott D."/>
            <person name="Pruitt K."/>
            <person name="Sapojnikov V."/>
            <person name="Souvorov A."/>
            <person name="Mackey A.J."/>
            <person name="Waterhouse R.M."/>
            <person name="Wyder S."/>
            <person name="Zdobnov E.M."/>
            <person name="Zdobnov E.M."/>
            <person name="Wyder S."/>
            <person name="Kriventseva E.V."/>
            <person name="Kadowaki T."/>
            <person name="Bork P."/>
            <person name="Aranda M."/>
            <person name="Bao R."/>
            <person name="Beermann A."/>
            <person name="Berns N."/>
            <person name="Bolognesi R."/>
            <person name="Bonneton F."/>
            <person name="Bopp D."/>
            <person name="Brown S.J."/>
            <person name="Bucher G."/>
            <person name="Butts T."/>
            <person name="Chaumot A."/>
            <person name="Denell R.E."/>
            <person name="Ferrier D.E."/>
            <person name="Friedrich M."/>
            <person name="Gordon C.M."/>
            <person name="Jindra M."/>
            <person name="Klingler M."/>
            <person name="Lan Q."/>
            <person name="Lattorff H.M."/>
            <person name="Laudet V."/>
            <person name="von Levetsow C."/>
            <person name="Liu Z."/>
            <person name="Lutz R."/>
            <person name="Lynch J.A."/>
            <person name="da Fonseca R.N."/>
            <person name="Posnien N."/>
            <person name="Reuter R."/>
            <person name="Roth S."/>
            <person name="Savard J."/>
            <person name="Schinko J.B."/>
            <person name="Schmitt C."/>
            <person name="Schoppmeier M."/>
            <person name="Schroder R."/>
            <person name="Shippy T.D."/>
            <person name="Simonnet F."/>
            <person name="Marques-Souza H."/>
            <person name="Tautz D."/>
            <person name="Tomoyasu Y."/>
            <person name="Trauner J."/>
            <person name="Van der Zee M."/>
            <person name="Vervoort M."/>
            <person name="Wittkopp N."/>
            <person name="Wimmer E.A."/>
            <person name="Yang X."/>
            <person name="Jones A.K."/>
            <person name="Sattelle D.B."/>
            <person name="Ebert P.R."/>
            <person name="Nelson D."/>
            <person name="Scott J.G."/>
            <person name="Beeman R.W."/>
            <person name="Muthukrishnan S."/>
            <person name="Kramer K.J."/>
            <person name="Arakane Y."/>
            <person name="Beeman R.W."/>
            <person name="Zhu Q."/>
            <person name="Hogenkamp D."/>
            <person name="Dixit R."/>
            <person name="Oppert B."/>
            <person name="Jiang H."/>
            <person name="Zou Z."/>
            <person name="Marshall J."/>
            <person name="Elpidina E."/>
            <person name="Vinokurov K."/>
            <person name="Oppert C."/>
            <person name="Zou Z."/>
            <person name="Evans J."/>
            <person name="Lu Z."/>
            <person name="Zhao P."/>
            <person name="Sumathipala N."/>
            <person name="Altincicek B."/>
            <person name="Vilcinskas A."/>
            <person name="Williams M."/>
            <person name="Hultmark D."/>
            <person name="Hetru C."/>
            <person name="Jiang H."/>
            <person name="Grimmelikhuijzen C.J."/>
            <person name="Hauser F."/>
            <person name="Cazzamali G."/>
            <person name="Williamson M."/>
            <person name="Park Y."/>
            <person name="Li B."/>
            <person name="Tanaka Y."/>
            <person name="Predel R."/>
            <person name="Neupert S."/>
            <person name="Schachtner J."/>
            <person name="Verleyen P."/>
            <person name="Raible F."/>
            <person name="Bork P."/>
            <person name="Friedrich M."/>
            <person name="Walden K.K."/>
            <person name="Robertson H.M."/>
            <person name="Angeli S."/>
            <person name="Foret S."/>
            <person name="Bucher G."/>
            <person name="Schuetz S."/>
            <person name="Maleszka R."/>
            <person name="Wimmer E.A."/>
            <person name="Beeman R.W."/>
            <person name="Lorenzen M."/>
            <person name="Tomoyasu Y."/>
            <person name="Miller S.C."/>
            <person name="Grossmann D."/>
            <person name="Bucher G."/>
        </authorList>
    </citation>
    <scope>NUCLEOTIDE SEQUENCE [LARGE SCALE GENOMIC DNA]</scope>
    <source>
        <strain evidence="17 18">Georgia GA2</strain>
    </source>
</reference>
<feature type="compositionally biased region" description="Low complexity" evidence="12">
    <location>
        <begin position="677"/>
        <end position="691"/>
    </location>
</feature>
<dbReference type="OMA" id="PENDEMT"/>
<proteinExistence type="predicted"/>
<dbReference type="GO" id="GO:0030658">
    <property type="term" value="C:transport vesicle membrane"/>
    <property type="evidence" value="ECO:0007669"/>
    <property type="project" value="UniProtKB-SubCell"/>
</dbReference>
<dbReference type="GO" id="GO:0009653">
    <property type="term" value="P:anatomical structure morphogenesis"/>
    <property type="evidence" value="ECO:0007669"/>
    <property type="project" value="UniProtKB-ARBA"/>
</dbReference>
<evidence type="ECO:0000256" key="1">
    <source>
        <dbReference type="ARBA" id="ARBA00004212"/>
    </source>
</evidence>
<gene>
    <name evidence="17" type="primary">AUGUSTUS-3.0.2_12616</name>
    <name evidence="17" type="ORF">TcasGA2_TC012616</name>
</gene>
<evidence type="ECO:0000256" key="8">
    <source>
        <dbReference type="ARBA" id="ARBA00023170"/>
    </source>
</evidence>
<keyword evidence="9" id="KW-0325">Glycoprotein</keyword>
<accession>D6WZ66</accession>
<dbReference type="SMART" id="SM00404">
    <property type="entry name" value="PTPc_motif"/>
    <property type="match status" value="1"/>
</dbReference>
<evidence type="ECO:0000256" key="10">
    <source>
        <dbReference type="ARBA" id="ARBA00023329"/>
    </source>
</evidence>
<evidence type="ECO:0000256" key="4">
    <source>
        <dbReference type="ARBA" id="ARBA00022729"/>
    </source>
</evidence>
<dbReference type="InterPro" id="IPR016130">
    <property type="entry name" value="Tyr_Pase_AS"/>
</dbReference>
<dbReference type="PROSITE" id="PS50055">
    <property type="entry name" value="TYR_PHOSPHATASE_PTP"/>
    <property type="match status" value="1"/>
</dbReference>
<evidence type="ECO:0000259" key="15">
    <source>
        <dbReference type="PROSITE" id="PS50055"/>
    </source>
</evidence>
<dbReference type="GO" id="GO:0030141">
    <property type="term" value="C:secretory granule"/>
    <property type="evidence" value="ECO:0000318"/>
    <property type="project" value="GO_Central"/>
</dbReference>
<dbReference type="Gene3D" id="3.90.190.10">
    <property type="entry name" value="Protein tyrosine phosphatase superfamily"/>
    <property type="match status" value="1"/>
</dbReference>
<evidence type="ECO:0000256" key="13">
    <source>
        <dbReference type="SAM" id="Phobius"/>
    </source>
</evidence>
<keyword evidence="7 13" id="KW-0472">Membrane</keyword>
<keyword evidence="2" id="KW-0597">Phosphoprotein</keyword>
<feature type="signal peptide" evidence="14">
    <location>
        <begin position="1"/>
        <end position="26"/>
    </location>
</feature>
<keyword evidence="4 14" id="KW-0732">Signal</keyword>
<dbReference type="AlphaFoldDB" id="D6WZ66"/>
<keyword evidence="10" id="KW-0968">Cytoplasmic vesicle</keyword>
<keyword evidence="3 13" id="KW-0812">Transmembrane</keyword>
<dbReference type="FunCoup" id="D6WZ66">
    <property type="interactions" value="68"/>
</dbReference>
<dbReference type="InterPro" id="IPR029021">
    <property type="entry name" value="Prot-tyrosine_phosphatase-like"/>
</dbReference>
<dbReference type="InterPro" id="IPR000387">
    <property type="entry name" value="Tyr_Pase_dom"/>
</dbReference>
<keyword evidence="6" id="KW-0770">Synapse</keyword>
<evidence type="ECO:0000256" key="5">
    <source>
        <dbReference type="ARBA" id="ARBA00022989"/>
    </source>
</evidence>
<evidence type="ECO:0000313" key="17">
    <source>
        <dbReference type="EMBL" id="EFA10385.2"/>
    </source>
</evidence>
<dbReference type="InterPro" id="IPR038112">
    <property type="entry name" value="Receptor_IA-2_ectodomain_sf"/>
</dbReference>
<dbReference type="Gene3D" id="3.30.70.2470">
    <property type="entry name" value="Protein-tyrosine phosphatase receptor IA-2 ectodomain"/>
    <property type="match status" value="1"/>
</dbReference>
<dbReference type="FunFam" id="3.90.190.10:FF:000017">
    <property type="entry name" value="receptor-type tyrosine-protein phosphatase-like N isoform X2"/>
    <property type="match status" value="1"/>
</dbReference>
<dbReference type="GO" id="GO:0004725">
    <property type="term" value="F:protein tyrosine phosphatase activity"/>
    <property type="evidence" value="ECO:0007669"/>
    <property type="project" value="InterPro"/>
</dbReference>
<dbReference type="Proteomes" id="UP000007266">
    <property type="component" value="Linkage group 9"/>
</dbReference>
<dbReference type="Pfam" id="PF00102">
    <property type="entry name" value="Y_phosphatase"/>
    <property type="match status" value="1"/>
</dbReference>
<dbReference type="SMART" id="SM00194">
    <property type="entry name" value="PTPc"/>
    <property type="match status" value="1"/>
</dbReference>
<evidence type="ECO:0000256" key="7">
    <source>
        <dbReference type="ARBA" id="ARBA00023136"/>
    </source>
</evidence>
<feature type="chain" id="PRO_5007310920" evidence="14">
    <location>
        <begin position="27"/>
        <end position="1001"/>
    </location>
</feature>
<organism evidence="17 18">
    <name type="scientific">Tribolium castaneum</name>
    <name type="common">Red flour beetle</name>
    <dbReference type="NCBI Taxonomy" id="7070"/>
    <lineage>
        <taxon>Eukaryota</taxon>
        <taxon>Metazoa</taxon>
        <taxon>Ecdysozoa</taxon>
        <taxon>Arthropoda</taxon>
        <taxon>Hexapoda</taxon>
        <taxon>Insecta</taxon>
        <taxon>Pterygota</taxon>
        <taxon>Neoptera</taxon>
        <taxon>Endopterygota</taxon>
        <taxon>Coleoptera</taxon>
        <taxon>Polyphaga</taxon>
        <taxon>Cucujiformia</taxon>
        <taxon>Tenebrionidae</taxon>
        <taxon>Tenebrionidae incertae sedis</taxon>
        <taxon>Tribolium</taxon>
    </lineage>
</organism>
<keyword evidence="5 13" id="KW-1133">Transmembrane helix</keyword>
<protein>
    <submittedName>
        <fullName evidence="17">Receptor-type tyrosine-protein phosphatase N2-like Protein</fullName>
    </submittedName>
</protein>
<dbReference type="InterPro" id="IPR021613">
    <property type="entry name" value="Receptor_IA-2_dom"/>
</dbReference>
<feature type="region of interest" description="Disordered" evidence="12">
    <location>
        <begin position="669"/>
        <end position="692"/>
    </location>
</feature>
<evidence type="ECO:0000256" key="6">
    <source>
        <dbReference type="ARBA" id="ARBA00023018"/>
    </source>
</evidence>